<dbReference type="GO" id="GO:0120015">
    <property type="term" value="F:sterol transfer activity"/>
    <property type="evidence" value="ECO:0007669"/>
    <property type="project" value="TreeGrafter"/>
</dbReference>
<dbReference type="AlphaFoldDB" id="A0A836GVP3"/>
<dbReference type="KEGG" id="lenr:94173220"/>
<dbReference type="GO" id="GO:0005886">
    <property type="term" value="C:plasma membrane"/>
    <property type="evidence" value="ECO:0007669"/>
    <property type="project" value="TreeGrafter"/>
</dbReference>
<dbReference type="RefSeq" id="XP_067694038.1">
    <property type="nucleotide sequence ID" value="XM_067837710.1"/>
</dbReference>
<evidence type="ECO:0000256" key="5">
    <source>
        <dbReference type="SAM" id="MobiDB-lite"/>
    </source>
</evidence>
<dbReference type="InterPro" id="IPR004182">
    <property type="entry name" value="GRAM"/>
</dbReference>
<dbReference type="GO" id="GO:0032366">
    <property type="term" value="P:intracellular sterol transport"/>
    <property type="evidence" value="ECO:0007669"/>
    <property type="project" value="TreeGrafter"/>
</dbReference>
<evidence type="ECO:0000313" key="9">
    <source>
        <dbReference type="Proteomes" id="UP000674179"/>
    </source>
</evidence>
<evidence type="ECO:0000256" key="6">
    <source>
        <dbReference type="SAM" id="Phobius"/>
    </source>
</evidence>
<dbReference type="Gene3D" id="2.30.29.30">
    <property type="entry name" value="Pleckstrin-homology domain (PH domain)/Phosphotyrosine-binding domain (PTB)"/>
    <property type="match status" value="2"/>
</dbReference>
<organism evidence="8 9">
    <name type="scientific">Leishmania enriettii</name>
    <dbReference type="NCBI Taxonomy" id="5663"/>
    <lineage>
        <taxon>Eukaryota</taxon>
        <taxon>Discoba</taxon>
        <taxon>Euglenozoa</taxon>
        <taxon>Kinetoplastea</taxon>
        <taxon>Metakinetoplastina</taxon>
        <taxon>Trypanosomatida</taxon>
        <taxon>Trypanosomatidae</taxon>
        <taxon>Leishmaniinae</taxon>
        <taxon>Leishmania</taxon>
    </lineage>
</organism>
<dbReference type="PANTHER" id="PTHR23319">
    <property type="entry name" value="GRAM DOMAIN CONTAINING 1B, ISOFORM E"/>
    <property type="match status" value="1"/>
</dbReference>
<dbReference type="InterPro" id="IPR011993">
    <property type="entry name" value="PH-like_dom_sf"/>
</dbReference>
<gene>
    <name evidence="8" type="ORF">CUR178_06035</name>
</gene>
<dbReference type="InterPro" id="IPR051482">
    <property type="entry name" value="Cholesterol_transport"/>
</dbReference>
<evidence type="ECO:0000259" key="7">
    <source>
        <dbReference type="PROSITE" id="PS51778"/>
    </source>
</evidence>
<proteinExistence type="predicted"/>
<dbReference type="GO" id="GO:0140268">
    <property type="term" value="C:endoplasmic reticulum-plasma membrane contact site"/>
    <property type="evidence" value="ECO:0007669"/>
    <property type="project" value="TreeGrafter"/>
</dbReference>
<dbReference type="Pfam" id="PF02893">
    <property type="entry name" value="GRAM"/>
    <property type="match status" value="1"/>
</dbReference>
<dbReference type="PANTHER" id="PTHR23319:SF4">
    <property type="entry name" value="GRAM DOMAIN CONTAINING 1B, ISOFORM E"/>
    <property type="match status" value="1"/>
</dbReference>
<reference evidence="8 9" key="1">
    <citation type="submission" date="2021-02" db="EMBL/GenBank/DDBJ databases">
        <title>Leishmania (Mundinia) enrietti genome sequencing and assembly.</title>
        <authorList>
            <person name="Almutairi H."/>
            <person name="Gatherer D."/>
        </authorList>
    </citation>
    <scope>NUCLEOTIDE SEQUENCE [LARGE SCALE GENOMIC DNA]</scope>
    <source>
        <strain evidence="8">CUR178</strain>
    </source>
</reference>
<dbReference type="EMBL" id="JAFHKP010000017">
    <property type="protein sequence ID" value="KAG5482176.1"/>
    <property type="molecule type" value="Genomic_DNA"/>
</dbReference>
<accession>A0A836GVP3</accession>
<comment type="caution">
    <text evidence="8">The sequence shown here is derived from an EMBL/GenBank/DDBJ whole genome shotgun (WGS) entry which is preliminary data.</text>
</comment>
<dbReference type="PROSITE" id="PS51778">
    <property type="entry name" value="VAST"/>
    <property type="match status" value="1"/>
</dbReference>
<sequence>MYVTPLRICFTSSFIEEPLVILLENVLTLERKVSFVCDTIVVVTKAGVVHDFTAFISTGVTQMYNLLRTLWSVREKYAADKASSLNPGEESDVSSSADSLSSHATSRASSVACRSSIETRDTPSQDTQPLTANGLMSTHGKQDTDGCTEVDRVAAPSPASHVGASASVEKQSASSLLLERSGSLRSRKSGLQERSHDIRPGAIPEFRRFFPSIPHTETVKDSFTCCYQFGASRLGKMWITQNFILFVSPMMDSRIEIKFSDVEKIEKEQKLVLLDGFYVQLKSGVLMSFSNFTSRDAAMNVIESTFQASKLLQKAATANSCVSGPLVFKTTTSENDEDKIPVVESMDALSQVETEYGNALSDFSCFGKEVITPVKVCTGKGVLDVFGVCFDDDSALLEEYHAERKDTDQKWEPWRPTRDGGGFRGQRQFTCTTLVKAMMGKPYTYIEYQRYALFKVNGVPTLALQFSSQVPGVMSENDEDKIPVVESMDALSQVETEYGNALSDFSCFGKEVITPVKVCTGKGVLDVFGVCFDDDSALLEEYHAERKDTDQKWEPWRPTRDGGGFRGQRQFTCTTLVKAMMGKPYTYIEYQRYALFKVNGVPTLALQFSSQVPGVMFGDAFRVEALVTFTQAGSGASAEVTMRVYGYVQFLKNVWVKNRILATAMGTELPEGCKKLAAMAAAKMAGQPCAAPAADAAPEDDGAPIRPEASFLPPFSLKPQTLLQRSVMAHGTTVLAALVVVVSLKSMWQTLFLSRVSVSKICATARMRETDDLDAVCQMMVAEWNGVLSAARPALVAIYLLLISLFCGVTLKAIALSEA</sequence>
<dbReference type="GO" id="GO:0005789">
    <property type="term" value="C:endoplasmic reticulum membrane"/>
    <property type="evidence" value="ECO:0007669"/>
    <property type="project" value="TreeGrafter"/>
</dbReference>
<feature type="compositionally biased region" description="Low complexity" evidence="5">
    <location>
        <begin position="93"/>
        <end position="112"/>
    </location>
</feature>
<feature type="transmembrane region" description="Helical" evidence="6">
    <location>
        <begin position="794"/>
        <end position="815"/>
    </location>
</feature>
<dbReference type="GO" id="GO:0032934">
    <property type="term" value="F:sterol binding"/>
    <property type="evidence" value="ECO:0007669"/>
    <property type="project" value="TreeGrafter"/>
</dbReference>
<evidence type="ECO:0000256" key="3">
    <source>
        <dbReference type="ARBA" id="ARBA00022989"/>
    </source>
</evidence>
<evidence type="ECO:0000256" key="1">
    <source>
        <dbReference type="ARBA" id="ARBA00004167"/>
    </source>
</evidence>
<dbReference type="Proteomes" id="UP000674179">
    <property type="component" value="Chromosome 17"/>
</dbReference>
<dbReference type="Pfam" id="PF16016">
    <property type="entry name" value="VASt"/>
    <property type="match status" value="1"/>
</dbReference>
<dbReference type="OrthoDB" id="74360at2759"/>
<comment type="subcellular location">
    <subcellularLocation>
        <location evidence="1">Membrane</location>
        <topology evidence="1">Single-pass membrane protein</topology>
    </subcellularLocation>
</comment>
<feature type="compositionally biased region" description="Polar residues" evidence="5">
    <location>
        <begin position="124"/>
        <end position="136"/>
    </location>
</feature>
<evidence type="ECO:0000256" key="4">
    <source>
        <dbReference type="ARBA" id="ARBA00023136"/>
    </source>
</evidence>
<dbReference type="GeneID" id="94173220"/>
<dbReference type="SMART" id="SM00568">
    <property type="entry name" value="GRAM"/>
    <property type="match status" value="1"/>
</dbReference>
<evidence type="ECO:0000313" key="8">
    <source>
        <dbReference type="EMBL" id="KAG5482176.1"/>
    </source>
</evidence>
<feature type="region of interest" description="Disordered" evidence="5">
    <location>
        <begin position="82"/>
        <end position="146"/>
    </location>
</feature>
<dbReference type="InterPro" id="IPR031968">
    <property type="entry name" value="VASt"/>
</dbReference>
<keyword evidence="3 6" id="KW-1133">Transmembrane helix</keyword>
<feature type="domain" description="VASt" evidence="7">
    <location>
        <begin position="508"/>
        <end position="677"/>
    </location>
</feature>
<keyword evidence="9" id="KW-1185">Reference proteome</keyword>
<protein>
    <recommendedName>
        <fullName evidence="7">VASt domain-containing protein</fullName>
    </recommendedName>
</protein>
<keyword evidence="4 6" id="KW-0472">Membrane</keyword>
<keyword evidence="2 6" id="KW-0812">Transmembrane</keyword>
<evidence type="ECO:0000256" key="2">
    <source>
        <dbReference type="ARBA" id="ARBA00022692"/>
    </source>
</evidence>
<name>A0A836GVP3_LEIEN</name>